<feature type="domain" description="Biotin carboxylation" evidence="10">
    <location>
        <begin position="142"/>
        <end position="424"/>
    </location>
</feature>
<organism evidence="11 12">
    <name type="scientific">Exophiala mesophila</name>
    <name type="common">Black yeast-like fungus</name>
    <dbReference type="NCBI Taxonomy" id="212818"/>
    <lineage>
        <taxon>Eukaryota</taxon>
        <taxon>Fungi</taxon>
        <taxon>Dikarya</taxon>
        <taxon>Ascomycota</taxon>
        <taxon>Pezizomycotina</taxon>
        <taxon>Eurotiomycetes</taxon>
        <taxon>Chaetothyriomycetidae</taxon>
        <taxon>Chaetothyriales</taxon>
        <taxon>Herpotrichiellaceae</taxon>
        <taxon>Exophiala</taxon>
    </lineage>
</organism>
<evidence type="ECO:0000256" key="4">
    <source>
        <dbReference type="ARBA" id="ARBA00022723"/>
    </source>
</evidence>
<name>A0A438NGV7_EXOME</name>
<dbReference type="PANTHER" id="PTHR43808">
    <property type="entry name" value="ACETYLORNITHINE DEACETYLASE"/>
    <property type="match status" value="1"/>
</dbReference>
<dbReference type="GO" id="GO:0005524">
    <property type="term" value="F:ATP binding"/>
    <property type="evidence" value="ECO:0007669"/>
    <property type="project" value="UniProtKB-KW"/>
</dbReference>
<evidence type="ECO:0000256" key="7">
    <source>
        <dbReference type="ARBA" id="ARBA00022833"/>
    </source>
</evidence>
<keyword evidence="4" id="KW-0479">Metal-binding</keyword>
<keyword evidence="8" id="KW-0067">ATP-binding</keyword>
<evidence type="ECO:0000256" key="6">
    <source>
        <dbReference type="ARBA" id="ARBA00022801"/>
    </source>
</evidence>
<evidence type="ECO:0000256" key="5">
    <source>
        <dbReference type="ARBA" id="ARBA00022741"/>
    </source>
</evidence>
<dbReference type="OrthoDB" id="3064516at2759"/>
<protein>
    <recommendedName>
        <fullName evidence="10">Biotin carboxylation domain-containing protein</fullName>
    </recommendedName>
</protein>
<accession>A0A438NGV7</accession>
<keyword evidence="6" id="KW-0378">Hydrolase</keyword>
<gene>
    <name evidence="11" type="ORF">B0A52_01242</name>
</gene>
<evidence type="ECO:0000256" key="9">
    <source>
        <dbReference type="SAM" id="SignalP"/>
    </source>
</evidence>
<comment type="caution">
    <text evidence="11">The sequence shown here is derived from an EMBL/GenBank/DDBJ whole genome shotgun (WGS) entry which is preliminary data.</text>
</comment>
<comment type="similarity">
    <text evidence="2">Belongs to the peptidase M20A family.</text>
</comment>
<dbReference type="Proteomes" id="UP000288859">
    <property type="component" value="Unassembled WGS sequence"/>
</dbReference>
<dbReference type="Gene3D" id="3.40.630.10">
    <property type="entry name" value="Zn peptidases"/>
    <property type="match status" value="2"/>
</dbReference>
<keyword evidence="3" id="KW-0436">Ligase</keyword>
<evidence type="ECO:0000313" key="12">
    <source>
        <dbReference type="Proteomes" id="UP000288859"/>
    </source>
</evidence>
<dbReference type="Pfam" id="PF01546">
    <property type="entry name" value="Peptidase_M20"/>
    <property type="match status" value="1"/>
</dbReference>
<dbReference type="InterPro" id="IPR011650">
    <property type="entry name" value="Peptidase_M20_dimer"/>
</dbReference>
<dbReference type="PROSITE" id="PS50979">
    <property type="entry name" value="BC"/>
    <property type="match status" value="1"/>
</dbReference>
<dbReference type="EMBL" id="NAJM01000003">
    <property type="protein sequence ID" value="RVX74965.1"/>
    <property type="molecule type" value="Genomic_DNA"/>
</dbReference>
<proteinExistence type="inferred from homology"/>
<dbReference type="InterPro" id="IPR011764">
    <property type="entry name" value="Biotin_carboxylation_dom"/>
</dbReference>
<evidence type="ECO:0000256" key="3">
    <source>
        <dbReference type="ARBA" id="ARBA00022598"/>
    </source>
</evidence>
<feature type="chain" id="PRO_5019246720" description="Biotin carboxylation domain-containing protein" evidence="9">
    <location>
        <begin position="25"/>
        <end position="424"/>
    </location>
</feature>
<evidence type="ECO:0000256" key="8">
    <source>
        <dbReference type="ARBA" id="ARBA00022840"/>
    </source>
</evidence>
<dbReference type="InterPro" id="IPR050072">
    <property type="entry name" value="Peptidase_M20A"/>
</dbReference>
<dbReference type="GO" id="GO:0016874">
    <property type="term" value="F:ligase activity"/>
    <property type="evidence" value="ECO:0007669"/>
    <property type="project" value="UniProtKB-KW"/>
</dbReference>
<dbReference type="InterPro" id="IPR036264">
    <property type="entry name" value="Bact_exopeptidase_dim_dom"/>
</dbReference>
<dbReference type="SUPFAM" id="SSF53187">
    <property type="entry name" value="Zn-dependent exopeptidases"/>
    <property type="match status" value="1"/>
</dbReference>
<keyword evidence="9" id="KW-0732">Signal</keyword>
<dbReference type="SUPFAM" id="SSF55031">
    <property type="entry name" value="Bacterial exopeptidase dimerisation domain"/>
    <property type="match status" value="1"/>
</dbReference>
<dbReference type="Pfam" id="PF07687">
    <property type="entry name" value="M20_dimer"/>
    <property type="match status" value="1"/>
</dbReference>
<evidence type="ECO:0000256" key="1">
    <source>
        <dbReference type="ARBA" id="ARBA00001947"/>
    </source>
</evidence>
<reference evidence="11 12" key="1">
    <citation type="submission" date="2017-03" db="EMBL/GenBank/DDBJ databases">
        <title>Genomes of endolithic fungi from Antarctica.</title>
        <authorList>
            <person name="Coleine C."/>
            <person name="Masonjones S."/>
            <person name="Stajich J.E."/>
        </authorList>
    </citation>
    <scope>NUCLEOTIDE SEQUENCE [LARGE SCALE GENOMIC DNA]</scope>
    <source>
        <strain evidence="11 12">CCFEE 6314</strain>
    </source>
</reference>
<dbReference type="PANTHER" id="PTHR43808:SF8">
    <property type="entry name" value="PEPTIDASE M20 DIMERISATION DOMAIN-CONTAINING PROTEIN"/>
    <property type="match status" value="1"/>
</dbReference>
<dbReference type="GO" id="GO:0046872">
    <property type="term" value="F:metal ion binding"/>
    <property type="evidence" value="ECO:0007669"/>
    <property type="project" value="UniProtKB-KW"/>
</dbReference>
<sequence>MHFLGSNCAGWALCLSLTIWGATTSAIPRRAFHQPIARQDSEIESIIAESPLLTLHRDLVEIESISDDEGDVGEWLAEYLEDHDFTVDLIEVPVPGNSSVERWNLYATQDASVTPRVILTTHLDVVAPHIPYSASYSNSSDSRDDIMLQGRGSVDAKCNVAAQTIAAIELLESGDVSAGEVALLFVVGEENSGAGMMAFSNSSLYANMSDTIQGFIFGEPTEGKLGAGHKGVAGLLITANGTTAHSAYPWNGDSAITKILPALLAVDGLDSLTPEEGGLPGSEKFGNSTTNIGVLEAGTAPNVVPGYAMARASIRVAGGTPEEFEAAIEARIAEYYEGEIPVQFNFTWSAGPVDLVSDVEGFEPIILNYATDILGLDYGDDIKVYLYGPGTIEVAHGVDEFVRLGDLEKAVEDFKLLVADVLGS</sequence>
<dbReference type="AlphaFoldDB" id="A0A438NGV7"/>
<dbReference type="Gene3D" id="3.30.70.360">
    <property type="match status" value="1"/>
</dbReference>
<dbReference type="GO" id="GO:0016787">
    <property type="term" value="F:hydrolase activity"/>
    <property type="evidence" value="ECO:0007669"/>
    <property type="project" value="UniProtKB-KW"/>
</dbReference>
<feature type="signal peptide" evidence="9">
    <location>
        <begin position="1"/>
        <end position="24"/>
    </location>
</feature>
<keyword evidence="7" id="KW-0862">Zinc</keyword>
<dbReference type="VEuPathDB" id="FungiDB:PV10_02362"/>
<keyword evidence="5" id="KW-0547">Nucleotide-binding</keyword>
<evidence type="ECO:0000256" key="2">
    <source>
        <dbReference type="ARBA" id="ARBA00006247"/>
    </source>
</evidence>
<comment type="cofactor">
    <cofactor evidence="1">
        <name>Zn(2+)</name>
        <dbReference type="ChEBI" id="CHEBI:29105"/>
    </cofactor>
</comment>
<dbReference type="InterPro" id="IPR002933">
    <property type="entry name" value="Peptidase_M20"/>
</dbReference>
<evidence type="ECO:0000313" key="11">
    <source>
        <dbReference type="EMBL" id="RVX74965.1"/>
    </source>
</evidence>
<evidence type="ECO:0000259" key="10">
    <source>
        <dbReference type="PROSITE" id="PS50979"/>
    </source>
</evidence>